<gene>
    <name evidence="2" type="ORF">RCOM_1850530</name>
</gene>
<evidence type="ECO:0000256" key="1">
    <source>
        <dbReference type="SAM" id="MobiDB-lite"/>
    </source>
</evidence>
<keyword evidence="3" id="KW-1185">Reference proteome</keyword>
<proteinExistence type="predicted"/>
<evidence type="ECO:0000313" key="3">
    <source>
        <dbReference type="Proteomes" id="UP000008311"/>
    </source>
</evidence>
<dbReference type="Proteomes" id="UP000008311">
    <property type="component" value="Unassembled WGS sequence"/>
</dbReference>
<name>B9TEN7_RICCO</name>
<dbReference type="AlphaFoldDB" id="B9TEN7"/>
<protein>
    <submittedName>
        <fullName evidence="2">Uncharacterized protein</fullName>
    </submittedName>
</protein>
<sequence length="348" mass="37413">MASSFAPNSLKATVSRKALRLSMISFLHVTGVPVSTHPDTPEQPCCPNVGKHLGRLRLRVAVQRPQQYAGGADRQEYVKQTHCVVAALVHAVDPQQAESQQKQAGQQVGDQQQVRCDESHHGEASGPGLPPPNLLRSCSSPSGTMVCAPMPQATRPPARPTRNRSYCKPRNEPVMVMVPTAIALPPATALDVGSGIDPPKRKSPRAAGKVIKLVRSSCRRCRPVDRAGVAGLLGDPVQGDAVLLPGRQCRLFSVRGLTEVDRILQRCHGICRRRQQVGALLQRQCRHLLGGQRGLLGQDREPILISDDPLTGTLPGQQRVVLLFGDGLGIGGHVVAVDRCTVKAPGRF</sequence>
<reference evidence="3" key="1">
    <citation type="journal article" date="2010" name="Nat. Biotechnol.">
        <title>Draft genome sequence of the oilseed species Ricinus communis.</title>
        <authorList>
            <person name="Chan A.P."/>
            <person name="Crabtree J."/>
            <person name="Zhao Q."/>
            <person name="Lorenzi H."/>
            <person name="Orvis J."/>
            <person name="Puiu D."/>
            <person name="Melake-Berhan A."/>
            <person name="Jones K.M."/>
            <person name="Redman J."/>
            <person name="Chen G."/>
            <person name="Cahoon E.B."/>
            <person name="Gedil M."/>
            <person name="Stanke M."/>
            <person name="Haas B.J."/>
            <person name="Wortman J.R."/>
            <person name="Fraser-Liggett C.M."/>
            <person name="Ravel J."/>
            <person name="Rabinowicz P.D."/>
        </authorList>
    </citation>
    <scope>NUCLEOTIDE SEQUENCE [LARGE SCALE GENOMIC DNA]</scope>
    <source>
        <strain evidence="3">cv. Hale</strain>
    </source>
</reference>
<organism evidence="2 3">
    <name type="scientific">Ricinus communis</name>
    <name type="common">Castor bean</name>
    <dbReference type="NCBI Taxonomy" id="3988"/>
    <lineage>
        <taxon>Eukaryota</taxon>
        <taxon>Viridiplantae</taxon>
        <taxon>Streptophyta</taxon>
        <taxon>Embryophyta</taxon>
        <taxon>Tracheophyta</taxon>
        <taxon>Spermatophyta</taxon>
        <taxon>Magnoliopsida</taxon>
        <taxon>eudicotyledons</taxon>
        <taxon>Gunneridae</taxon>
        <taxon>Pentapetalae</taxon>
        <taxon>rosids</taxon>
        <taxon>fabids</taxon>
        <taxon>Malpighiales</taxon>
        <taxon>Euphorbiaceae</taxon>
        <taxon>Acalyphoideae</taxon>
        <taxon>Acalypheae</taxon>
        <taxon>Ricinus</taxon>
    </lineage>
</organism>
<feature type="compositionally biased region" description="Low complexity" evidence="1">
    <location>
        <begin position="96"/>
        <end position="114"/>
    </location>
</feature>
<dbReference type="InParanoid" id="B9TEN7"/>
<evidence type="ECO:0000313" key="2">
    <source>
        <dbReference type="EMBL" id="EEF25677.1"/>
    </source>
</evidence>
<accession>B9TEN7</accession>
<feature type="region of interest" description="Disordered" evidence="1">
    <location>
        <begin position="96"/>
        <end position="167"/>
    </location>
</feature>
<dbReference type="EMBL" id="EQ979150">
    <property type="protein sequence ID" value="EEF25677.1"/>
    <property type="molecule type" value="Genomic_DNA"/>
</dbReference>